<dbReference type="Gene3D" id="3.40.50.300">
    <property type="entry name" value="P-loop containing nucleotide triphosphate hydrolases"/>
    <property type="match status" value="1"/>
</dbReference>
<dbReference type="SUPFAM" id="SSF52540">
    <property type="entry name" value="P-loop containing nucleoside triphosphate hydrolases"/>
    <property type="match status" value="1"/>
</dbReference>
<dbReference type="PANTHER" id="PTHR12435">
    <property type="match status" value="1"/>
</dbReference>
<dbReference type="EMBL" id="JBHTIS010003816">
    <property type="protein sequence ID" value="MFD1051723.1"/>
    <property type="molecule type" value="Genomic_DNA"/>
</dbReference>
<reference evidence="2" key="1">
    <citation type="journal article" date="2019" name="Int. J. Syst. Evol. Microbiol.">
        <title>The Global Catalogue of Microorganisms (GCM) 10K type strain sequencing project: providing services to taxonomists for standard genome sequencing and annotation.</title>
        <authorList>
            <consortium name="The Broad Institute Genomics Platform"/>
            <consortium name="The Broad Institute Genome Sequencing Center for Infectious Disease"/>
            <person name="Wu L."/>
            <person name="Ma J."/>
        </authorList>
    </citation>
    <scope>NUCLEOTIDE SEQUENCE [LARGE SCALE GENOMIC DNA]</scope>
    <source>
        <strain evidence="2">JCM 31486</strain>
    </source>
</reference>
<feature type="non-terminal residue" evidence="1">
    <location>
        <position position="94"/>
    </location>
</feature>
<dbReference type="InterPro" id="IPR027417">
    <property type="entry name" value="P-loop_NTPase"/>
</dbReference>
<organism evidence="1 2">
    <name type="scientific">Kibdelosporangium lantanae</name>
    <dbReference type="NCBI Taxonomy" id="1497396"/>
    <lineage>
        <taxon>Bacteria</taxon>
        <taxon>Bacillati</taxon>
        <taxon>Actinomycetota</taxon>
        <taxon>Actinomycetes</taxon>
        <taxon>Pseudonocardiales</taxon>
        <taxon>Pseudonocardiaceae</taxon>
        <taxon>Kibdelosporangium</taxon>
    </lineage>
</organism>
<accession>A0ABW3MM78</accession>
<gene>
    <name evidence="1" type="ORF">ACFQ1S_42295</name>
</gene>
<evidence type="ECO:0000313" key="1">
    <source>
        <dbReference type="EMBL" id="MFD1051723.1"/>
    </source>
</evidence>
<dbReference type="Proteomes" id="UP001597045">
    <property type="component" value="Unassembled WGS sequence"/>
</dbReference>
<name>A0ABW3MM78_9PSEU</name>
<proteinExistence type="predicted"/>
<comment type="caution">
    <text evidence="1">The sequence shown here is derived from an EMBL/GenBank/DDBJ whole genome shotgun (WGS) entry which is preliminary data.</text>
</comment>
<dbReference type="Pfam" id="PF13671">
    <property type="entry name" value="AAA_33"/>
    <property type="match status" value="1"/>
</dbReference>
<evidence type="ECO:0000313" key="2">
    <source>
        <dbReference type="Proteomes" id="UP001597045"/>
    </source>
</evidence>
<protein>
    <submittedName>
        <fullName evidence="1">AAA family ATPase</fullName>
    </submittedName>
</protein>
<sequence length="94" mass="10219">MKLTIPDMALVVLIGASGAGKSTFARRHFAATQILSSDFFRGMVSDDENDQSVSAAAFDALHYVADKRLQAGRVTVIDATNVQRMPRKHLLDIA</sequence>
<keyword evidence="2" id="KW-1185">Reference proteome</keyword>